<dbReference type="AlphaFoldDB" id="A0AAW1X094"/>
<comment type="caution">
    <text evidence="1">The sequence shown here is derived from an EMBL/GenBank/DDBJ whole genome shotgun (WGS) entry which is preliminary data.</text>
</comment>
<evidence type="ECO:0000313" key="1">
    <source>
        <dbReference type="EMBL" id="KAK9929102.1"/>
    </source>
</evidence>
<protein>
    <submittedName>
        <fullName evidence="1">Uncharacterized protein</fullName>
    </submittedName>
</protein>
<keyword evidence="2" id="KW-1185">Reference proteome</keyword>
<organism evidence="1 2">
    <name type="scientific">Rubus argutus</name>
    <name type="common">Southern blackberry</name>
    <dbReference type="NCBI Taxonomy" id="59490"/>
    <lineage>
        <taxon>Eukaryota</taxon>
        <taxon>Viridiplantae</taxon>
        <taxon>Streptophyta</taxon>
        <taxon>Embryophyta</taxon>
        <taxon>Tracheophyta</taxon>
        <taxon>Spermatophyta</taxon>
        <taxon>Magnoliopsida</taxon>
        <taxon>eudicotyledons</taxon>
        <taxon>Gunneridae</taxon>
        <taxon>Pentapetalae</taxon>
        <taxon>rosids</taxon>
        <taxon>fabids</taxon>
        <taxon>Rosales</taxon>
        <taxon>Rosaceae</taxon>
        <taxon>Rosoideae</taxon>
        <taxon>Rosoideae incertae sedis</taxon>
        <taxon>Rubus</taxon>
    </lineage>
</organism>
<accession>A0AAW1X094</accession>
<gene>
    <name evidence="1" type="ORF">M0R45_026211</name>
</gene>
<reference evidence="1 2" key="1">
    <citation type="journal article" date="2023" name="G3 (Bethesda)">
        <title>A chromosome-length genome assembly and annotation of blackberry (Rubus argutus, cv. 'Hillquist').</title>
        <authorList>
            <person name="Bruna T."/>
            <person name="Aryal R."/>
            <person name="Dudchenko O."/>
            <person name="Sargent D.J."/>
            <person name="Mead D."/>
            <person name="Buti M."/>
            <person name="Cavallini A."/>
            <person name="Hytonen T."/>
            <person name="Andres J."/>
            <person name="Pham M."/>
            <person name="Weisz D."/>
            <person name="Mascagni F."/>
            <person name="Usai G."/>
            <person name="Natali L."/>
            <person name="Bassil N."/>
            <person name="Fernandez G.E."/>
            <person name="Lomsadze A."/>
            <person name="Armour M."/>
            <person name="Olukolu B."/>
            <person name="Poorten T."/>
            <person name="Britton C."/>
            <person name="Davik J."/>
            <person name="Ashrafi H."/>
            <person name="Aiden E.L."/>
            <person name="Borodovsky M."/>
            <person name="Worthington M."/>
        </authorList>
    </citation>
    <scope>NUCLEOTIDE SEQUENCE [LARGE SCALE GENOMIC DNA]</scope>
    <source>
        <strain evidence="1">PI 553951</strain>
    </source>
</reference>
<proteinExistence type="predicted"/>
<dbReference type="EMBL" id="JBEDUW010000005">
    <property type="protein sequence ID" value="KAK9929102.1"/>
    <property type="molecule type" value="Genomic_DNA"/>
</dbReference>
<dbReference type="Proteomes" id="UP001457282">
    <property type="component" value="Unassembled WGS sequence"/>
</dbReference>
<sequence length="77" mass="8597">MFCPLLIPYVVLFQGRKAQSAHRRRLLSKSMSYSQRHLTCSLPASRRRDLSTVSFASVRAQPLQSTPSAQSGIKPPP</sequence>
<name>A0AAW1X094_RUBAR</name>
<evidence type="ECO:0000313" key="2">
    <source>
        <dbReference type="Proteomes" id="UP001457282"/>
    </source>
</evidence>